<dbReference type="InterPro" id="IPR013563">
    <property type="entry name" value="Oligopep_ABC_C"/>
</dbReference>
<dbReference type="NCBIfam" id="TIGR01727">
    <property type="entry name" value="oligo_HPY"/>
    <property type="match status" value="1"/>
</dbReference>
<dbReference type="OrthoDB" id="3327300at2"/>
<evidence type="ECO:0000256" key="7">
    <source>
        <dbReference type="ARBA" id="ARBA00023136"/>
    </source>
</evidence>
<dbReference type="EMBL" id="VFPH01000001">
    <property type="protein sequence ID" value="TQM46001.1"/>
    <property type="molecule type" value="Genomic_DNA"/>
</dbReference>
<dbReference type="Pfam" id="PF08352">
    <property type="entry name" value="oligo_HPY"/>
    <property type="match status" value="1"/>
</dbReference>
<dbReference type="InterPro" id="IPR003439">
    <property type="entry name" value="ABC_transporter-like_ATP-bd"/>
</dbReference>
<proteinExistence type="inferred from homology"/>
<dbReference type="AlphaFoldDB" id="A0A543GIU2"/>
<dbReference type="InterPro" id="IPR027417">
    <property type="entry name" value="P-loop_NTPase"/>
</dbReference>
<dbReference type="InterPro" id="IPR017871">
    <property type="entry name" value="ABC_transporter-like_CS"/>
</dbReference>
<dbReference type="Gene3D" id="3.40.50.300">
    <property type="entry name" value="P-loop containing nucleotide triphosphate hydrolases"/>
    <property type="match status" value="1"/>
</dbReference>
<dbReference type="GO" id="GO:0005886">
    <property type="term" value="C:plasma membrane"/>
    <property type="evidence" value="ECO:0007669"/>
    <property type="project" value="UniProtKB-SubCell"/>
</dbReference>
<dbReference type="GO" id="GO:0015833">
    <property type="term" value="P:peptide transport"/>
    <property type="evidence" value="ECO:0007669"/>
    <property type="project" value="InterPro"/>
</dbReference>
<organism evidence="9 10">
    <name type="scientific">Pseudonocardia cypriaca</name>
    <dbReference type="NCBI Taxonomy" id="882449"/>
    <lineage>
        <taxon>Bacteria</taxon>
        <taxon>Bacillati</taxon>
        <taxon>Actinomycetota</taxon>
        <taxon>Actinomycetes</taxon>
        <taxon>Pseudonocardiales</taxon>
        <taxon>Pseudonocardiaceae</taxon>
        <taxon>Pseudonocardia</taxon>
    </lineage>
</organism>
<feature type="domain" description="ABC transporter" evidence="8">
    <location>
        <begin position="19"/>
        <end position="268"/>
    </location>
</feature>
<dbReference type="PANTHER" id="PTHR43297:SF2">
    <property type="entry name" value="DIPEPTIDE TRANSPORT ATP-BINDING PROTEIN DPPD"/>
    <property type="match status" value="1"/>
</dbReference>
<dbReference type="PROSITE" id="PS00211">
    <property type="entry name" value="ABC_TRANSPORTER_1"/>
    <property type="match status" value="1"/>
</dbReference>
<dbReference type="Pfam" id="PF00005">
    <property type="entry name" value="ABC_tran"/>
    <property type="match status" value="1"/>
</dbReference>
<keyword evidence="5" id="KW-0547">Nucleotide-binding</keyword>
<dbReference type="CDD" id="cd03257">
    <property type="entry name" value="ABC_NikE_OppD_transporters"/>
    <property type="match status" value="1"/>
</dbReference>
<dbReference type="Proteomes" id="UP000319818">
    <property type="component" value="Unassembled WGS sequence"/>
</dbReference>
<evidence type="ECO:0000256" key="2">
    <source>
        <dbReference type="ARBA" id="ARBA00005417"/>
    </source>
</evidence>
<dbReference type="GO" id="GO:0016887">
    <property type="term" value="F:ATP hydrolysis activity"/>
    <property type="evidence" value="ECO:0007669"/>
    <property type="project" value="InterPro"/>
</dbReference>
<keyword evidence="7" id="KW-0472">Membrane</keyword>
<dbReference type="PANTHER" id="PTHR43297">
    <property type="entry name" value="OLIGOPEPTIDE TRANSPORT ATP-BINDING PROTEIN APPD"/>
    <property type="match status" value="1"/>
</dbReference>
<sequence>MLPAPERPAPARDRPAPLLSVEDLRVQFRTATGVITPVDGLSFEIAPGETLAVLGESGSGKSVTAQAVMGLLQAGRITGGRIVYDGVDLLTRPAADVRRLRGSEMAMVFQDPLSSLNPVFRVGTQIGEMFRRHRGASRREAKAAAVDLMKRVGIPDAAKRVDDYPHQFSGGMRQRVMIAMAIALDPRLLIADEPTTALDVTVQAQVMALLASLQQEYGMALVLITHDLGVVADVADRMLLMYAGRAAETGPIREVYERPAHPYAAGLMASLPSIADGQDRLTPIPGAPPNLAALPSGCPFHPRCPYAVDRCRDERPQLRPVPRAGRAAACHRAEEVLDGA</sequence>
<evidence type="ECO:0000256" key="6">
    <source>
        <dbReference type="ARBA" id="ARBA00022840"/>
    </source>
</evidence>
<dbReference type="RefSeq" id="WP_142101982.1">
    <property type="nucleotide sequence ID" value="NZ_VFPH01000001.1"/>
</dbReference>
<gene>
    <name evidence="9" type="ORF">FB388_3405</name>
</gene>
<dbReference type="GO" id="GO:0005524">
    <property type="term" value="F:ATP binding"/>
    <property type="evidence" value="ECO:0007669"/>
    <property type="project" value="UniProtKB-KW"/>
</dbReference>
<protein>
    <submittedName>
        <fullName evidence="9">Oligopeptide transport system ATP-binding protein</fullName>
    </submittedName>
</protein>
<dbReference type="PROSITE" id="PS50893">
    <property type="entry name" value="ABC_TRANSPORTER_2"/>
    <property type="match status" value="1"/>
</dbReference>
<evidence type="ECO:0000256" key="4">
    <source>
        <dbReference type="ARBA" id="ARBA00022475"/>
    </source>
</evidence>
<keyword evidence="6 9" id="KW-0067">ATP-binding</keyword>
<evidence type="ECO:0000256" key="3">
    <source>
        <dbReference type="ARBA" id="ARBA00022448"/>
    </source>
</evidence>
<evidence type="ECO:0000313" key="9">
    <source>
        <dbReference type="EMBL" id="TQM46001.1"/>
    </source>
</evidence>
<comment type="similarity">
    <text evidence="2">Belongs to the ABC transporter superfamily.</text>
</comment>
<comment type="caution">
    <text evidence="9">The sequence shown here is derived from an EMBL/GenBank/DDBJ whole genome shotgun (WGS) entry which is preliminary data.</text>
</comment>
<accession>A0A543GIU2</accession>
<dbReference type="SMART" id="SM00382">
    <property type="entry name" value="AAA"/>
    <property type="match status" value="1"/>
</dbReference>
<reference evidence="9 10" key="1">
    <citation type="submission" date="2019-06" db="EMBL/GenBank/DDBJ databases">
        <title>Sequencing the genomes of 1000 actinobacteria strains.</title>
        <authorList>
            <person name="Klenk H.-P."/>
        </authorList>
    </citation>
    <scope>NUCLEOTIDE SEQUENCE [LARGE SCALE GENOMIC DNA]</scope>
    <source>
        <strain evidence="9 10">DSM 45511</strain>
    </source>
</reference>
<dbReference type="SUPFAM" id="SSF52540">
    <property type="entry name" value="P-loop containing nucleoside triphosphate hydrolases"/>
    <property type="match status" value="1"/>
</dbReference>
<name>A0A543GIU2_9PSEU</name>
<dbReference type="InterPro" id="IPR003593">
    <property type="entry name" value="AAA+_ATPase"/>
</dbReference>
<keyword evidence="10" id="KW-1185">Reference proteome</keyword>
<dbReference type="FunFam" id="3.40.50.300:FF:000016">
    <property type="entry name" value="Oligopeptide ABC transporter ATP-binding component"/>
    <property type="match status" value="1"/>
</dbReference>
<dbReference type="InterPro" id="IPR050388">
    <property type="entry name" value="ABC_Ni/Peptide_Import"/>
</dbReference>
<evidence type="ECO:0000256" key="5">
    <source>
        <dbReference type="ARBA" id="ARBA00022741"/>
    </source>
</evidence>
<keyword evidence="4" id="KW-1003">Cell membrane</keyword>
<evidence type="ECO:0000313" key="10">
    <source>
        <dbReference type="Proteomes" id="UP000319818"/>
    </source>
</evidence>
<evidence type="ECO:0000256" key="1">
    <source>
        <dbReference type="ARBA" id="ARBA00004202"/>
    </source>
</evidence>
<comment type="subcellular location">
    <subcellularLocation>
        <location evidence="1">Cell membrane</location>
        <topology evidence="1">Peripheral membrane protein</topology>
    </subcellularLocation>
</comment>
<evidence type="ECO:0000259" key="8">
    <source>
        <dbReference type="PROSITE" id="PS50893"/>
    </source>
</evidence>
<keyword evidence="3" id="KW-0813">Transport</keyword>